<proteinExistence type="predicted"/>
<sequence>MGNEAAAELLNILRLPLKLLPLSFYPPSDTPRTWLQFAIFIYSLFELFKNIHATVDNFSKFHILLNIEVRFGQYDFDILEHDRKASHSVQPKLLVMPSDLIRNILVRDIFELFRRIYEFLPDPFSKLDYCNKIANAKTETHCSVKHNFPGAQER</sequence>
<keyword evidence="2" id="KW-1185">Reference proteome</keyword>
<accession>A0A9N9PW87</accession>
<comment type="caution">
    <text evidence="1">The sequence shown here is derived from an EMBL/GenBank/DDBJ whole genome shotgun (WGS) entry which is preliminary data.</text>
</comment>
<dbReference type="EMBL" id="CAJVRM010000209">
    <property type="protein sequence ID" value="CAG8977263.1"/>
    <property type="molecule type" value="Genomic_DNA"/>
</dbReference>
<dbReference type="Proteomes" id="UP000701801">
    <property type="component" value="Unassembled WGS sequence"/>
</dbReference>
<evidence type="ECO:0000313" key="1">
    <source>
        <dbReference type="EMBL" id="CAG8977263.1"/>
    </source>
</evidence>
<gene>
    <name evidence="1" type="ORF">HYALB_00009361</name>
</gene>
<protein>
    <submittedName>
        <fullName evidence="1">Uncharacterized protein</fullName>
    </submittedName>
</protein>
<name>A0A9N9PW87_9HELO</name>
<evidence type="ECO:0000313" key="2">
    <source>
        <dbReference type="Proteomes" id="UP000701801"/>
    </source>
</evidence>
<dbReference type="AlphaFoldDB" id="A0A9N9PW87"/>
<organism evidence="1 2">
    <name type="scientific">Hymenoscyphus albidus</name>
    <dbReference type="NCBI Taxonomy" id="595503"/>
    <lineage>
        <taxon>Eukaryota</taxon>
        <taxon>Fungi</taxon>
        <taxon>Dikarya</taxon>
        <taxon>Ascomycota</taxon>
        <taxon>Pezizomycotina</taxon>
        <taxon>Leotiomycetes</taxon>
        <taxon>Helotiales</taxon>
        <taxon>Helotiaceae</taxon>
        <taxon>Hymenoscyphus</taxon>
    </lineage>
</organism>
<reference evidence="1" key="1">
    <citation type="submission" date="2021-07" db="EMBL/GenBank/DDBJ databases">
        <authorList>
            <person name="Durling M."/>
        </authorList>
    </citation>
    <scope>NUCLEOTIDE SEQUENCE</scope>
</reference>